<feature type="signal peptide" evidence="6">
    <location>
        <begin position="1"/>
        <end position="17"/>
    </location>
</feature>
<comment type="caution">
    <text evidence="8">The sequence shown here is derived from an EMBL/GenBank/DDBJ whole genome shotgun (WGS) entry which is preliminary data.</text>
</comment>
<dbReference type="EMBL" id="CAJOBC010008332">
    <property type="protein sequence ID" value="CAF3958768.1"/>
    <property type="molecule type" value="Genomic_DNA"/>
</dbReference>
<dbReference type="OrthoDB" id="640249at2759"/>
<keyword evidence="4" id="KW-0788">Thiol protease</keyword>
<evidence type="ECO:0000313" key="10">
    <source>
        <dbReference type="Proteomes" id="UP000663829"/>
    </source>
</evidence>
<evidence type="ECO:0000256" key="1">
    <source>
        <dbReference type="ARBA" id="ARBA00022670"/>
    </source>
</evidence>
<evidence type="ECO:0000256" key="6">
    <source>
        <dbReference type="SAM" id="SignalP"/>
    </source>
</evidence>
<keyword evidence="3" id="KW-0378">Hydrolase</keyword>
<keyword evidence="5" id="KW-1015">Disulfide bond</keyword>
<proteinExistence type="predicted"/>
<keyword evidence="2 6" id="KW-0732">Signal</keyword>
<evidence type="ECO:0000256" key="5">
    <source>
        <dbReference type="ARBA" id="ARBA00023157"/>
    </source>
</evidence>
<evidence type="ECO:0000256" key="4">
    <source>
        <dbReference type="ARBA" id="ARBA00022807"/>
    </source>
</evidence>
<dbReference type="GO" id="GO:0006508">
    <property type="term" value="P:proteolysis"/>
    <property type="evidence" value="ECO:0007669"/>
    <property type="project" value="UniProtKB-KW"/>
</dbReference>
<keyword evidence="10" id="KW-1185">Reference proteome</keyword>
<evidence type="ECO:0000313" key="9">
    <source>
        <dbReference type="EMBL" id="CAF3958768.1"/>
    </source>
</evidence>
<dbReference type="Proteomes" id="UP000663829">
    <property type="component" value="Unassembled WGS sequence"/>
</dbReference>
<evidence type="ECO:0000313" key="8">
    <source>
        <dbReference type="EMBL" id="CAF1194388.1"/>
    </source>
</evidence>
<reference evidence="8" key="1">
    <citation type="submission" date="2021-02" db="EMBL/GenBank/DDBJ databases">
        <authorList>
            <person name="Nowell W R."/>
        </authorList>
    </citation>
    <scope>NUCLEOTIDE SEQUENCE</scope>
</reference>
<organism evidence="8 10">
    <name type="scientific">Didymodactylos carnosus</name>
    <dbReference type="NCBI Taxonomy" id="1234261"/>
    <lineage>
        <taxon>Eukaryota</taxon>
        <taxon>Metazoa</taxon>
        <taxon>Spiralia</taxon>
        <taxon>Gnathifera</taxon>
        <taxon>Rotifera</taxon>
        <taxon>Eurotatoria</taxon>
        <taxon>Bdelloidea</taxon>
        <taxon>Philodinida</taxon>
        <taxon>Philodinidae</taxon>
        <taxon>Didymodactylos</taxon>
    </lineage>
</organism>
<keyword evidence="1" id="KW-0645">Protease</keyword>
<dbReference type="Pfam" id="PF08127">
    <property type="entry name" value="Propeptide_C1"/>
    <property type="match status" value="1"/>
</dbReference>
<feature type="chain" id="PRO_5035603223" description="Peptidase C1A propeptide domain-containing protein" evidence="6">
    <location>
        <begin position="18"/>
        <end position="87"/>
    </location>
</feature>
<accession>A0A814W072</accession>
<sequence>MLRITFSILLVVCLTAADVLLSNNFINHINSVQSSWRAGSSKFQSWPLESIKHLMGVREGYFEELKTIESLVHDVPNDIPDNFDASM</sequence>
<dbReference type="Proteomes" id="UP000681722">
    <property type="component" value="Unassembled WGS sequence"/>
</dbReference>
<evidence type="ECO:0000259" key="7">
    <source>
        <dbReference type="Pfam" id="PF08127"/>
    </source>
</evidence>
<feature type="domain" description="Peptidase C1A propeptide" evidence="7">
    <location>
        <begin position="21"/>
        <end position="59"/>
    </location>
</feature>
<dbReference type="InterPro" id="IPR012599">
    <property type="entry name" value="Propeptide_C1A"/>
</dbReference>
<dbReference type="EMBL" id="CAJNOQ010008330">
    <property type="protein sequence ID" value="CAF1194388.1"/>
    <property type="molecule type" value="Genomic_DNA"/>
</dbReference>
<protein>
    <recommendedName>
        <fullName evidence="7">Peptidase C1A propeptide domain-containing protein</fullName>
    </recommendedName>
</protein>
<name>A0A814W072_9BILA</name>
<gene>
    <name evidence="8" type="ORF">GPM918_LOCUS23378</name>
    <name evidence="9" type="ORF">SRO942_LOCUS23378</name>
</gene>
<evidence type="ECO:0000256" key="3">
    <source>
        <dbReference type="ARBA" id="ARBA00022801"/>
    </source>
</evidence>
<evidence type="ECO:0000256" key="2">
    <source>
        <dbReference type="ARBA" id="ARBA00022729"/>
    </source>
</evidence>
<dbReference type="AlphaFoldDB" id="A0A814W072"/>
<dbReference type="GO" id="GO:0004197">
    <property type="term" value="F:cysteine-type endopeptidase activity"/>
    <property type="evidence" value="ECO:0007669"/>
    <property type="project" value="InterPro"/>
</dbReference>